<sequence length="257" mass="27973">MLLTTVHDRADLAATFAADPALHAYELGDLDDHFWPYTTWYRLRGGHSVALLYTGAEFGPILLALSRPDRAAELRALVTELLPVLPRSFYAHVTGGAQDVLDNDYKVVDHGVHRKMALENFAPVTGEPTVTLTRADLADLRELYAAAYPDNSFDARMLDAGDYTGIRRDGRLVAVAGLHVRSTTRRIAAIGNVTTLPEVRGQGLAAVAVSALCTRLRETVEHIGLNVKADNTAAVGLYERLGFVTVSDYQEVSATAR</sequence>
<dbReference type="Pfam" id="PF00583">
    <property type="entry name" value="Acetyltransf_1"/>
    <property type="match status" value="1"/>
</dbReference>
<dbReference type="EMBL" id="JADOUF010000001">
    <property type="protein sequence ID" value="MBG6135445.1"/>
    <property type="molecule type" value="Genomic_DNA"/>
</dbReference>
<protein>
    <submittedName>
        <fullName evidence="4">Ribosomal protein S18 acetylase RimI-like enzyme</fullName>
    </submittedName>
</protein>
<organism evidence="4 5">
    <name type="scientific">Longispora fulva</name>
    <dbReference type="NCBI Taxonomy" id="619741"/>
    <lineage>
        <taxon>Bacteria</taxon>
        <taxon>Bacillati</taxon>
        <taxon>Actinomycetota</taxon>
        <taxon>Actinomycetes</taxon>
        <taxon>Micromonosporales</taxon>
        <taxon>Micromonosporaceae</taxon>
        <taxon>Longispora</taxon>
    </lineage>
</organism>
<dbReference type="PROSITE" id="PS51186">
    <property type="entry name" value="GNAT"/>
    <property type="match status" value="1"/>
</dbReference>
<gene>
    <name evidence="4" type="ORF">IW245_001639</name>
</gene>
<keyword evidence="1" id="KW-0808">Transferase</keyword>
<evidence type="ECO:0000256" key="2">
    <source>
        <dbReference type="ARBA" id="ARBA00023315"/>
    </source>
</evidence>
<dbReference type="GO" id="GO:0005840">
    <property type="term" value="C:ribosome"/>
    <property type="evidence" value="ECO:0007669"/>
    <property type="project" value="UniProtKB-KW"/>
</dbReference>
<comment type="caution">
    <text evidence="4">The sequence shown here is derived from an EMBL/GenBank/DDBJ whole genome shotgun (WGS) entry which is preliminary data.</text>
</comment>
<evidence type="ECO:0000313" key="4">
    <source>
        <dbReference type="EMBL" id="MBG6135445.1"/>
    </source>
</evidence>
<dbReference type="AlphaFoldDB" id="A0A8J7GAK6"/>
<accession>A0A8J7GAK6</accession>
<keyword evidence="4" id="KW-0687">Ribonucleoprotein</keyword>
<dbReference type="PANTHER" id="PTHR43877">
    <property type="entry name" value="AMINOALKYLPHOSPHONATE N-ACETYLTRANSFERASE-RELATED-RELATED"/>
    <property type="match status" value="1"/>
</dbReference>
<keyword evidence="4" id="KW-0689">Ribosomal protein</keyword>
<dbReference type="Gene3D" id="3.40.630.30">
    <property type="match status" value="1"/>
</dbReference>
<reference evidence="4" key="1">
    <citation type="submission" date="2020-11" db="EMBL/GenBank/DDBJ databases">
        <title>Sequencing the genomes of 1000 actinobacteria strains.</title>
        <authorList>
            <person name="Klenk H.-P."/>
        </authorList>
    </citation>
    <scope>NUCLEOTIDE SEQUENCE</scope>
    <source>
        <strain evidence="4">DSM 45356</strain>
    </source>
</reference>
<proteinExistence type="predicted"/>
<evidence type="ECO:0000256" key="1">
    <source>
        <dbReference type="ARBA" id="ARBA00022679"/>
    </source>
</evidence>
<dbReference type="RefSeq" id="WP_231398705.1">
    <property type="nucleotide sequence ID" value="NZ_BONS01000003.1"/>
</dbReference>
<dbReference type="CDD" id="cd04301">
    <property type="entry name" value="NAT_SF"/>
    <property type="match status" value="1"/>
</dbReference>
<evidence type="ECO:0000259" key="3">
    <source>
        <dbReference type="PROSITE" id="PS51186"/>
    </source>
</evidence>
<keyword evidence="2" id="KW-0012">Acyltransferase</keyword>
<dbReference type="InterPro" id="IPR016181">
    <property type="entry name" value="Acyl_CoA_acyltransferase"/>
</dbReference>
<dbReference type="InterPro" id="IPR050832">
    <property type="entry name" value="Bact_Acetyltransf"/>
</dbReference>
<keyword evidence="5" id="KW-1185">Reference proteome</keyword>
<feature type="domain" description="N-acetyltransferase" evidence="3">
    <location>
        <begin position="127"/>
        <end position="257"/>
    </location>
</feature>
<dbReference type="InterPro" id="IPR000182">
    <property type="entry name" value="GNAT_dom"/>
</dbReference>
<dbReference type="Proteomes" id="UP000622552">
    <property type="component" value="Unassembled WGS sequence"/>
</dbReference>
<evidence type="ECO:0000313" key="5">
    <source>
        <dbReference type="Proteomes" id="UP000622552"/>
    </source>
</evidence>
<name>A0A8J7GAK6_9ACTN</name>
<dbReference type="SUPFAM" id="SSF55729">
    <property type="entry name" value="Acyl-CoA N-acyltransferases (Nat)"/>
    <property type="match status" value="1"/>
</dbReference>
<dbReference type="GO" id="GO:0016747">
    <property type="term" value="F:acyltransferase activity, transferring groups other than amino-acyl groups"/>
    <property type="evidence" value="ECO:0007669"/>
    <property type="project" value="InterPro"/>
</dbReference>